<dbReference type="EMBL" id="BAABUJ010000008">
    <property type="protein sequence ID" value="GAA5797645.1"/>
    <property type="molecule type" value="Genomic_DNA"/>
</dbReference>
<evidence type="ECO:0000256" key="1">
    <source>
        <dbReference type="SAM" id="MobiDB-lite"/>
    </source>
</evidence>
<reference evidence="2 3" key="1">
    <citation type="submission" date="2024-04" db="EMBL/GenBank/DDBJ databases">
        <title>genome sequences of Mucor flavus KT1a and Helicostylum pulchrum KT1b strains isolation_sourced from the surface of a dry-aged beef.</title>
        <authorList>
            <person name="Toyotome T."/>
            <person name="Hosono M."/>
            <person name="Torimaru M."/>
            <person name="Fukuda K."/>
            <person name="Mikami N."/>
        </authorList>
    </citation>
    <scope>NUCLEOTIDE SEQUENCE [LARGE SCALE GENOMIC DNA]</scope>
    <source>
        <strain evidence="2 3">KT1b</strain>
    </source>
</reference>
<name>A0ABP9XTI9_9FUNG</name>
<sequence>MEDTSSIYWSLLETETDNPELYFPPDTPVSGANPRKLYTLYQKRHARQKERLIKQQVAELYKYRETFSTDLKESDFMNTPSTICELITGNDFLNNESDAISQLLFGIPNFITQNLTTQNENQKRKKPNDIEAKKQEYLEDLTKQFKAGSGTFEKNHQLQLDSLKRLQKSDINSIPREILIEMDPKRYKTYSSSPESLHGDRRRNRDSRRDDNRDQRDQKRRRDDYRARSPVRDYRRERSPLRDSHRTKPNVKIPSSSPPPPPPPPSQRRNHREPVYTSSLPPPPPPSSSSTPPQRGNHREPIYTSSLPNSSVTQLNQAPPASIVGIPTSARPPTVISSPATTTPNKSGPPTVQFSSPKSAATLPIMSSSSFNKSGPPTVQFSSPKSTARLPATTKSGPPTVQFSSYKFNARPPSVDSSPSAIGIPSNNNAYSFNPNKRSPFNNGPFNNMPPYVAQPSSEFTQPHDIITQNERRSSSTTPLFTPRPPRKIETLMDKGSLIIFNKPSRVLIRQPDGTAKAYGNPKDYDDAIYSRTTRPDNPVYKRHMNGVDYLFYKTDAGNVVTIGPVSKIQPLIHKYFLSI</sequence>
<evidence type="ECO:0000313" key="3">
    <source>
        <dbReference type="Proteomes" id="UP001476247"/>
    </source>
</evidence>
<keyword evidence="3" id="KW-1185">Reference proteome</keyword>
<accession>A0ABP9XTI9</accession>
<protein>
    <submittedName>
        <fullName evidence="2">Uncharacterized protein</fullName>
    </submittedName>
</protein>
<comment type="caution">
    <text evidence="2">The sequence shown here is derived from an EMBL/GenBank/DDBJ whole genome shotgun (WGS) entry which is preliminary data.</text>
</comment>
<feature type="compositionally biased region" description="Pro residues" evidence="1">
    <location>
        <begin position="256"/>
        <end position="266"/>
    </location>
</feature>
<organism evidence="2 3">
    <name type="scientific">Helicostylum pulchrum</name>
    <dbReference type="NCBI Taxonomy" id="562976"/>
    <lineage>
        <taxon>Eukaryota</taxon>
        <taxon>Fungi</taxon>
        <taxon>Fungi incertae sedis</taxon>
        <taxon>Mucoromycota</taxon>
        <taxon>Mucoromycotina</taxon>
        <taxon>Mucoromycetes</taxon>
        <taxon>Mucorales</taxon>
        <taxon>Mucorineae</taxon>
        <taxon>Mucoraceae</taxon>
        <taxon>Helicostylum</taxon>
    </lineage>
</organism>
<feature type="region of interest" description="Disordered" evidence="1">
    <location>
        <begin position="185"/>
        <end position="422"/>
    </location>
</feature>
<proteinExistence type="predicted"/>
<feature type="compositionally biased region" description="Basic and acidic residues" evidence="1">
    <location>
        <begin position="207"/>
        <end position="246"/>
    </location>
</feature>
<dbReference type="Proteomes" id="UP001476247">
    <property type="component" value="Unassembled WGS sequence"/>
</dbReference>
<gene>
    <name evidence="2" type="ORF">HPULCUR_003036</name>
</gene>
<evidence type="ECO:0000313" key="2">
    <source>
        <dbReference type="EMBL" id="GAA5797645.1"/>
    </source>
</evidence>
<feature type="compositionally biased region" description="Polar residues" evidence="1">
    <location>
        <begin position="335"/>
        <end position="386"/>
    </location>
</feature>
<feature type="compositionally biased region" description="Polar residues" evidence="1">
    <location>
        <begin position="393"/>
        <end position="407"/>
    </location>
</feature>
<feature type="compositionally biased region" description="Polar residues" evidence="1">
    <location>
        <begin position="303"/>
        <end position="319"/>
    </location>
</feature>